<name>A0ABT9NPJ2_9ACTN</name>
<sequence length="239" mass="24987">MTAPLTTPLTTPLSPTDRTTVRRGRIRAVEERRALFDLLGEALVCHLGVVVGEGAEAHPVVLPTVCAADAEGPDEGGTLYLHGSVAARSLVAAPDRTICVTVTLLDGIVAARSAFHHSMNYRSAVVIGRPRVVTDEAERARALDLIVDQVVPGRAATLRPHTRKELAATVVLALPLLEASVKIRAGGPGDDAADIEAGTWGGHIPLRLVADAAVPAPECGDGPVPDDIRTLVDRLDGPD</sequence>
<feature type="compositionally biased region" description="Low complexity" evidence="1">
    <location>
        <begin position="1"/>
        <end position="18"/>
    </location>
</feature>
<evidence type="ECO:0000313" key="3">
    <source>
        <dbReference type="Proteomes" id="UP001240447"/>
    </source>
</evidence>
<evidence type="ECO:0000313" key="2">
    <source>
        <dbReference type="EMBL" id="MDP9822342.1"/>
    </source>
</evidence>
<dbReference type="Pfam" id="PF12900">
    <property type="entry name" value="Pyridox_ox_2"/>
    <property type="match status" value="1"/>
</dbReference>
<evidence type="ECO:0000256" key="1">
    <source>
        <dbReference type="SAM" id="MobiDB-lite"/>
    </source>
</evidence>
<proteinExistence type="predicted"/>
<dbReference type="PANTHER" id="PTHR34071">
    <property type="entry name" value="5-NITROIMIDAZOLE ANTIBIOTICS RESISTANCE PROTEIN, NIMA-FAMILY-RELATED PROTEIN-RELATED"/>
    <property type="match status" value="1"/>
</dbReference>
<feature type="region of interest" description="Disordered" evidence="1">
    <location>
        <begin position="1"/>
        <end position="21"/>
    </location>
</feature>
<protein>
    <submittedName>
        <fullName evidence="2">Nitroimidazol reductase NimA-like FMN-containing flavoprotein (Pyridoxamine 5'-phosphate oxidase superfamily)</fullName>
    </submittedName>
</protein>
<dbReference type="InterPro" id="IPR024747">
    <property type="entry name" value="Pyridox_Oxase-rel"/>
</dbReference>
<dbReference type="Gene3D" id="2.30.110.10">
    <property type="entry name" value="Electron Transport, Fmn-binding Protein, Chain A"/>
    <property type="match status" value="1"/>
</dbReference>
<dbReference type="SUPFAM" id="SSF50475">
    <property type="entry name" value="FMN-binding split barrel"/>
    <property type="match status" value="1"/>
</dbReference>
<accession>A0ABT9NPJ2</accession>
<reference evidence="2 3" key="1">
    <citation type="submission" date="2023-07" db="EMBL/GenBank/DDBJ databases">
        <title>Sequencing the genomes of 1000 actinobacteria strains.</title>
        <authorList>
            <person name="Klenk H.-P."/>
        </authorList>
    </citation>
    <scope>NUCLEOTIDE SEQUENCE [LARGE SCALE GENOMIC DNA]</scope>
    <source>
        <strain evidence="2 3">GD13</strain>
    </source>
</reference>
<dbReference type="InterPro" id="IPR012349">
    <property type="entry name" value="Split_barrel_FMN-bd"/>
</dbReference>
<gene>
    <name evidence="2" type="ORF">J2S59_002151</name>
</gene>
<dbReference type="EMBL" id="JAUSQM010000001">
    <property type="protein sequence ID" value="MDP9822342.1"/>
    <property type="molecule type" value="Genomic_DNA"/>
</dbReference>
<organism evidence="2 3">
    <name type="scientific">Nocardioides massiliensis</name>
    <dbReference type="NCBI Taxonomy" id="1325935"/>
    <lineage>
        <taxon>Bacteria</taxon>
        <taxon>Bacillati</taxon>
        <taxon>Actinomycetota</taxon>
        <taxon>Actinomycetes</taxon>
        <taxon>Propionibacteriales</taxon>
        <taxon>Nocardioidaceae</taxon>
        <taxon>Nocardioides</taxon>
    </lineage>
</organism>
<comment type="caution">
    <text evidence="2">The sequence shown here is derived from an EMBL/GenBank/DDBJ whole genome shotgun (WGS) entry which is preliminary data.</text>
</comment>
<dbReference type="Proteomes" id="UP001240447">
    <property type="component" value="Unassembled WGS sequence"/>
</dbReference>
<dbReference type="PANTHER" id="PTHR34071:SF2">
    <property type="entry name" value="FLAVIN-NUCLEOTIDE-BINDING PROTEIN"/>
    <property type="match status" value="1"/>
</dbReference>
<dbReference type="RefSeq" id="WP_246360652.1">
    <property type="nucleotide sequence ID" value="NZ_CCXJ01000791.2"/>
</dbReference>
<keyword evidence="3" id="KW-1185">Reference proteome</keyword>